<feature type="compositionally biased region" description="Acidic residues" evidence="1">
    <location>
        <begin position="39"/>
        <end position="78"/>
    </location>
</feature>
<feature type="transmembrane region" description="Helical" evidence="2">
    <location>
        <begin position="366"/>
        <end position="392"/>
    </location>
</feature>
<feature type="transmembrane region" description="Helical" evidence="2">
    <location>
        <begin position="436"/>
        <end position="455"/>
    </location>
</feature>
<dbReference type="RefSeq" id="WP_188549314.1">
    <property type="nucleotide sequence ID" value="NZ_BMFY01000002.1"/>
</dbReference>
<evidence type="ECO:0000313" key="4">
    <source>
        <dbReference type="Proteomes" id="UP000616114"/>
    </source>
</evidence>
<gene>
    <name evidence="3" type="ORF">GCM10011333_04630</name>
</gene>
<keyword evidence="2" id="KW-1133">Transmembrane helix</keyword>
<feature type="transmembrane region" description="Helical" evidence="2">
    <location>
        <begin position="487"/>
        <end position="508"/>
    </location>
</feature>
<reference evidence="3" key="1">
    <citation type="journal article" date="2014" name="Int. J. Syst. Evol. Microbiol.">
        <title>Complete genome sequence of Corynebacterium casei LMG S-19264T (=DSM 44701T), isolated from a smear-ripened cheese.</title>
        <authorList>
            <consortium name="US DOE Joint Genome Institute (JGI-PGF)"/>
            <person name="Walter F."/>
            <person name="Albersmeier A."/>
            <person name="Kalinowski J."/>
            <person name="Ruckert C."/>
        </authorList>
    </citation>
    <scope>NUCLEOTIDE SEQUENCE</scope>
    <source>
        <strain evidence="3">CGMCC 1.12785</strain>
    </source>
</reference>
<reference evidence="3" key="2">
    <citation type="submission" date="2020-09" db="EMBL/GenBank/DDBJ databases">
        <authorList>
            <person name="Sun Q."/>
            <person name="Zhou Y."/>
        </authorList>
    </citation>
    <scope>NUCLEOTIDE SEQUENCE</scope>
    <source>
        <strain evidence="3">CGMCC 1.12785</strain>
    </source>
</reference>
<evidence type="ECO:0008006" key="5">
    <source>
        <dbReference type="Google" id="ProtNLM"/>
    </source>
</evidence>
<name>A0A8J2XJ10_9MICO</name>
<feature type="compositionally biased region" description="Basic residues" evidence="1">
    <location>
        <begin position="531"/>
        <end position="540"/>
    </location>
</feature>
<feature type="region of interest" description="Disordered" evidence="1">
    <location>
        <begin position="531"/>
        <end position="637"/>
    </location>
</feature>
<dbReference type="EMBL" id="BMFY01000002">
    <property type="protein sequence ID" value="GGA05041.1"/>
    <property type="molecule type" value="Genomic_DNA"/>
</dbReference>
<dbReference type="Proteomes" id="UP000616114">
    <property type="component" value="Unassembled WGS sequence"/>
</dbReference>
<feature type="compositionally biased region" description="Acidic residues" evidence="1">
    <location>
        <begin position="604"/>
        <end position="637"/>
    </location>
</feature>
<dbReference type="AlphaFoldDB" id="A0A8J2XJ10"/>
<comment type="caution">
    <text evidence="3">The sequence shown here is derived from an EMBL/GenBank/DDBJ whole genome shotgun (WGS) entry which is preliminary data.</text>
</comment>
<keyword evidence="2" id="KW-0812">Transmembrane</keyword>
<evidence type="ECO:0000256" key="2">
    <source>
        <dbReference type="SAM" id="Phobius"/>
    </source>
</evidence>
<feature type="transmembrane region" description="Helical" evidence="2">
    <location>
        <begin position="404"/>
        <end position="424"/>
    </location>
</feature>
<proteinExistence type="predicted"/>
<sequence>MVSRSTPSPQEPERDDQSPTGSDAEETTTTGAPSAERTDQEDALLDEDALIVDEDETLDVEDDFIADETADDDVDEASEAAPADADSADSPDSAGRGDSGRDDDAGAAEDGAPDDADSADGQDDDAPADDAGGAGSGGIDDAIPFELKEDLPDPEDEPKTGLVSELRELTFNQAAWLVSNREAGAAARSPLYLIPTLLIILGVMAGLAIGIARDQGAGDAGDSTLAVVGISDEAQIAQFEQAYGFSVLAVESPEAAEQAVRAGDADAALLPDTTGMGAPQIIALNEEPTAILEAINPPQEVIYLETPAIGEPLSTAFAWGLALLLVLSATGLGTAMFANLLVERRNRIGEVLAAAVPPRAAAWGRVYGATALSLSHLAIGYVLLVLGLSIAGRTEIVMAALPTLGWFAALFALTVFLYVSLLLASASAVGQRARKIGYGIVTGLLVLASLAPLLLERFTEVLYWLSFAPLTSPVAMSLRLMGGSAEWWEPLIAVGVTLVVGIIAYLIGQRGYLANMLRGAGRGGRVAVAKRDRKAAKAQKGKSGVKTAAGTAAGASAAAGVALSAEDDGETDSAADSAAGQPGTEDEPDADDPQDAADEAKDDAGDDDPGTGGDIDDDSTDDGTDDEPGDEDETISR</sequence>
<feature type="compositionally biased region" description="Low complexity" evidence="1">
    <location>
        <begin position="79"/>
        <end position="96"/>
    </location>
</feature>
<accession>A0A8J2XJ10</accession>
<keyword evidence="2" id="KW-0472">Membrane</keyword>
<feature type="transmembrane region" description="Helical" evidence="2">
    <location>
        <begin position="191"/>
        <end position="212"/>
    </location>
</feature>
<feature type="region of interest" description="Disordered" evidence="1">
    <location>
        <begin position="1"/>
        <end position="142"/>
    </location>
</feature>
<feature type="compositionally biased region" description="Low complexity" evidence="1">
    <location>
        <begin position="541"/>
        <end position="562"/>
    </location>
</feature>
<keyword evidence="4" id="KW-1185">Reference proteome</keyword>
<evidence type="ECO:0000256" key="1">
    <source>
        <dbReference type="SAM" id="MobiDB-lite"/>
    </source>
</evidence>
<feature type="transmembrane region" description="Helical" evidence="2">
    <location>
        <begin position="316"/>
        <end position="342"/>
    </location>
</feature>
<protein>
    <recommendedName>
        <fullName evidence="5">ABC-type Na+ efflux pump permease subunit</fullName>
    </recommendedName>
</protein>
<organism evidence="3 4">
    <name type="scientific">Sediminivirga luteola</name>
    <dbReference type="NCBI Taxonomy" id="1774748"/>
    <lineage>
        <taxon>Bacteria</taxon>
        <taxon>Bacillati</taxon>
        <taxon>Actinomycetota</taxon>
        <taxon>Actinomycetes</taxon>
        <taxon>Micrococcales</taxon>
        <taxon>Brevibacteriaceae</taxon>
        <taxon>Sediminivirga</taxon>
    </lineage>
</organism>
<feature type="compositionally biased region" description="Acidic residues" evidence="1">
    <location>
        <begin position="105"/>
        <end position="128"/>
    </location>
</feature>
<evidence type="ECO:0000313" key="3">
    <source>
        <dbReference type="EMBL" id="GGA05041.1"/>
    </source>
</evidence>
<feature type="compositionally biased region" description="Acidic residues" evidence="1">
    <location>
        <begin position="584"/>
        <end position="597"/>
    </location>
</feature>